<dbReference type="STRING" id="28045.AWB95_05515"/>
<dbReference type="RefSeq" id="WP_062541772.1">
    <property type="nucleotide sequence ID" value="NZ_BBUN01000603.1"/>
</dbReference>
<dbReference type="InterPro" id="IPR022907">
    <property type="entry name" value="VapC_family"/>
</dbReference>
<reference evidence="10 12" key="2">
    <citation type="journal article" date="2017" name="Infect. Genet. Evol.">
        <title>The new phylogeny of the genus Mycobacterium: The old and the news.</title>
        <authorList>
            <person name="Tortoli E."/>
            <person name="Fedrizzi T."/>
            <person name="Meehan C.J."/>
            <person name="Trovato A."/>
            <person name="Grottola A."/>
            <person name="Giacobazzi E."/>
            <person name="Serpini G.F."/>
            <person name="Tagliazucchi S."/>
            <person name="Fabio A."/>
            <person name="Bettua C."/>
            <person name="Bertorelli R."/>
            <person name="Frascaro F."/>
            <person name="De Sanctis V."/>
            <person name="Pecorari M."/>
            <person name="Jousson O."/>
            <person name="Segata N."/>
            <person name="Cirillo D.M."/>
        </authorList>
    </citation>
    <scope>NUCLEOTIDE SEQUENCE [LARGE SCALE GENOMIC DNA]</scope>
    <source>
        <strain evidence="10 12">NCTC 12882</strain>
    </source>
</reference>
<evidence type="ECO:0000259" key="8">
    <source>
        <dbReference type="Pfam" id="PF01850"/>
    </source>
</evidence>
<organism evidence="9 11">
    <name type="scientific">Mycobacterium celatum</name>
    <dbReference type="NCBI Taxonomy" id="28045"/>
    <lineage>
        <taxon>Bacteria</taxon>
        <taxon>Bacillati</taxon>
        <taxon>Actinomycetota</taxon>
        <taxon>Actinomycetes</taxon>
        <taxon>Mycobacteriales</taxon>
        <taxon>Mycobacteriaceae</taxon>
        <taxon>Mycobacterium</taxon>
    </lineage>
</organism>
<dbReference type="HAMAP" id="MF_00265">
    <property type="entry name" value="VapC_Nob1"/>
    <property type="match status" value="1"/>
</dbReference>
<keyword evidence="7" id="KW-0800">Toxin</keyword>
<evidence type="ECO:0000256" key="1">
    <source>
        <dbReference type="ARBA" id="ARBA00001946"/>
    </source>
</evidence>
<gene>
    <name evidence="7" type="primary">vapC</name>
    <name evidence="9" type="ORF">AWB95_05515</name>
    <name evidence="10" type="ORF">CQY23_16645</name>
</gene>
<evidence type="ECO:0000256" key="5">
    <source>
        <dbReference type="ARBA" id="ARBA00022801"/>
    </source>
</evidence>
<evidence type="ECO:0000256" key="7">
    <source>
        <dbReference type="HAMAP-Rule" id="MF_00265"/>
    </source>
</evidence>
<keyword evidence="3 7" id="KW-0540">Nuclease</keyword>
<dbReference type="GO" id="GO:0090729">
    <property type="term" value="F:toxin activity"/>
    <property type="evidence" value="ECO:0007669"/>
    <property type="project" value="UniProtKB-KW"/>
</dbReference>
<sequence length="146" mass="16422">MQLCDTNVWLALALSGHVHHDVARRWLDTIDEPGVIHFCRATQQSFLRLLTNRTVLGAYGLPPLTNSQAWAACAAFLEDDRIVLTSREPDGLEAQWKAFAVRRSSAPKVWMDAYLAAFARTGGFELVTTDTDFRQYRGIGLRLLTE</sequence>
<dbReference type="Proteomes" id="UP000193907">
    <property type="component" value="Unassembled WGS sequence"/>
</dbReference>
<feature type="binding site" evidence="7">
    <location>
        <position position="5"/>
    </location>
    <ligand>
        <name>Mg(2+)</name>
        <dbReference type="ChEBI" id="CHEBI:18420"/>
    </ligand>
</feature>
<dbReference type="SUPFAM" id="SSF88723">
    <property type="entry name" value="PIN domain-like"/>
    <property type="match status" value="1"/>
</dbReference>
<keyword evidence="5 7" id="KW-0378">Hydrolase</keyword>
<evidence type="ECO:0000256" key="3">
    <source>
        <dbReference type="ARBA" id="ARBA00022722"/>
    </source>
</evidence>
<dbReference type="AlphaFoldDB" id="A0A1X1RUW0"/>
<keyword evidence="4 7" id="KW-0479">Metal-binding</keyword>
<comment type="similarity">
    <text evidence="7">Belongs to the PINc/VapC protein family.</text>
</comment>
<evidence type="ECO:0000256" key="6">
    <source>
        <dbReference type="ARBA" id="ARBA00022842"/>
    </source>
</evidence>
<comment type="cofactor">
    <cofactor evidence="1 7">
        <name>Mg(2+)</name>
        <dbReference type="ChEBI" id="CHEBI:18420"/>
    </cofactor>
</comment>
<comment type="caution">
    <text evidence="9">The sequence shown here is derived from an EMBL/GenBank/DDBJ whole genome shotgun (WGS) entry which is preliminary data.</text>
</comment>
<name>A0A1X1RUW0_MYCCE</name>
<keyword evidence="11" id="KW-1185">Reference proteome</keyword>
<dbReference type="EMBL" id="LQOM01000016">
    <property type="protein sequence ID" value="ORV18231.1"/>
    <property type="molecule type" value="Genomic_DNA"/>
</dbReference>
<dbReference type="GO" id="GO:0004540">
    <property type="term" value="F:RNA nuclease activity"/>
    <property type="evidence" value="ECO:0007669"/>
    <property type="project" value="InterPro"/>
</dbReference>
<feature type="binding site" evidence="7">
    <location>
        <position position="112"/>
    </location>
    <ligand>
        <name>Mg(2+)</name>
        <dbReference type="ChEBI" id="CHEBI:18420"/>
    </ligand>
</feature>
<dbReference type="Proteomes" id="UP000230971">
    <property type="component" value="Unassembled WGS sequence"/>
</dbReference>
<dbReference type="GO" id="GO:0045926">
    <property type="term" value="P:negative regulation of growth"/>
    <property type="evidence" value="ECO:0007669"/>
    <property type="project" value="UniProtKB-ARBA"/>
</dbReference>
<evidence type="ECO:0000256" key="4">
    <source>
        <dbReference type="ARBA" id="ARBA00022723"/>
    </source>
</evidence>
<evidence type="ECO:0000256" key="2">
    <source>
        <dbReference type="ARBA" id="ARBA00022649"/>
    </source>
</evidence>
<dbReference type="EMBL" id="PDKV01000022">
    <property type="protein sequence ID" value="PIB77891.1"/>
    <property type="molecule type" value="Genomic_DNA"/>
</dbReference>
<keyword evidence="2 7" id="KW-1277">Toxin-antitoxin system</keyword>
<proteinExistence type="inferred from homology"/>
<dbReference type="OrthoDB" id="128866at2"/>
<protein>
    <recommendedName>
        <fullName evidence="7">Ribonuclease VapC</fullName>
        <shortName evidence="7">RNase VapC</shortName>
        <ecNumber evidence="7">3.1.-.-</ecNumber>
    </recommendedName>
    <alternativeName>
        <fullName evidence="7">Toxin VapC</fullName>
    </alternativeName>
</protein>
<dbReference type="GO" id="GO:0000287">
    <property type="term" value="F:magnesium ion binding"/>
    <property type="evidence" value="ECO:0007669"/>
    <property type="project" value="UniProtKB-UniRule"/>
</dbReference>
<feature type="domain" description="PIN" evidence="8">
    <location>
        <begin position="4"/>
        <end position="137"/>
    </location>
</feature>
<evidence type="ECO:0000313" key="11">
    <source>
        <dbReference type="Proteomes" id="UP000193907"/>
    </source>
</evidence>
<keyword evidence="6 7" id="KW-0460">Magnesium</keyword>
<comment type="function">
    <text evidence="7">Toxic component of a toxin-antitoxin (TA) system. An RNase.</text>
</comment>
<accession>A0A1X1RUW0</accession>
<dbReference type="Gene3D" id="3.40.50.1010">
    <property type="entry name" value="5'-nuclease"/>
    <property type="match status" value="1"/>
</dbReference>
<evidence type="ECO:0000313" key="10">
    <source>
        <dbReference type="EMBL" id="PIB77891.1"/>
    </source>
</evidence>
<evidence type="ECO:0000313" key="9">
    <source>
        <dbReference type="EMBL" id="ORV18231.1"/>
    </source>
</evidence>
<dbReference type="EC" id="3.1.-.-" evidence="7"/>
<reference evidence="9 11" key="1">
    <citation type="submission" date="2016-01" db="EMBL/GenBank/DDBJ databases">
        <title>The new phylogeny of the genus Mycobacterium.</title>
        <authorList>
            <person name="Tarcisio F."/>
            <person name="Conor M."/>
            <person name="Antonella G."/>
            <person name="Elisabetta G."/>
            <person name="Giulia F.S."/>
            <person name="Sara T."/>
            <person name="Anna F."/>
            <person name="Clotilde B."/>
            <person name="Roberto B."/>
            <person name="Veronica D.S."/>
            <person name="Fabio R."/>
            <person name="Monica P."/>
            <person name="Olivier J."/>
            <person name="Enrico T."/>
            <person name="Nicola S."/>
        </authorList>
    </citation>
    <scope>NUCLEOTIDE SEQUENCE [LARGE SCALE GENOMIC DNA]</scope>
    <source>
        <strain evidence="9 11">DSM 44243</strain>
    </source>
</reference>
<dbReference type="InterPro" id="IPR002716">
    <property type="entry name" value="PIN_dom"/>
</dbReference>
<dbReference type="InterPro" id="IPR006226">
    <property type="entry name" value="Mtu_PIN"/>
</dbReference>
<dbReference type="NCBIfam" id="TIGR00028">
    <property type="entry name" value="Mtu_PIN_fam"/>
    <property type="match status" value="1"/>
</dbReference>
<dbReference type="Pfam" id="PF01850">
    <property type="entry name" value="PIN"/>
    <property type="match status" value="1"/>
</dbReference>
<dbReference type="GO" id="GO:0016788">
    <property type="term" value="F:hydrolase activity, acting on ester bonds"/>
    <property type="evidence" value="ECO:0007669"/>
    <property type="project" value="InterPro"/>
</dbReference>
<evidence type="ECO:0000313" key="12">
    <source>
        <dbReference type="Proteomes" id="UP000230971"/>
    </source>
</evidence>
<dbReference type="InterPro" id="IPR029060">
    <property type="entry name" value="PIN-like_dom_sf"/>
</dbReference>